<gene>
    <name evidence="1" type="ORF">GCK72_023638</name>
</gene>
<dbReference type="EMBL" id="WUAV01000006">
    <property type="protein sequence ID" value="KAF1747177.1"/>
    <property type="molecule type" value="Genomic_DNA"/>
</dbReference>
<accession>A0A2P4WK99</accession>
<sequence>MLSRNSTTPQLTTTITVVIDRGLRTYLAMIWPLFANHLDDAADVVRHRLIAAAAGRRLRRGRLIKGLGERRS</sequence>
<reference evidence="1 2" key="1">
    <citation type="submission" date="2019-12" db="EMBL/GenBank/DDBJ databases">
        <title>Chromosome-level assembly of the Caenorhabditis remanei genome.</title>
        <authorList>
            <person name="Teterina A.A."/>
            <person name="Willis J.H."/>
            <person name="Phillips P.C."/>
        </authorList>
    </citation>
    <scope>NUCLEOTIDE SEQUENCE [LARGE SCALE GENOMIC DNA]</scope>
    <source>
        <strain evidence="1 2">PX506</strain>
        <tissue evidence="1">Whole organism</tissue>
    </source>
</reference>
<organism evidence="1 2">
    <name type="scientific">Caenorhabditis remanei</name>
    <name type="common">Caenorhabditis vulgaris</name>
    <dbReference type="NCBI Taxonomy" id="31234"/>
    <lineage>
        <taxon>Eukaryota</taxon>
        <taxon>Metazoa</taxon>
        <taxon>Ecdysozoa</taxon>
        <taxon>Nematoda</taxon>
        <taxon>Chromadorea</taxon>
        <taxon>Rhabditida</taxon>
        <taxon>Rhabditina</taxon>
        <taxon>Rhabditomorpha</taxon>
        <taxon>Rhabditoidea</taxon>
        <taxon>Rhabditidae</taxon>
        <taxon>Peloderinae</taxon>
        <taxon>Caenorhabditis</taxon>
    </lineage>
</organism>
<dbReference type="Proteomes" id="UP000483820">
    <property type="component" value="Chromosome X"/>
</dbReference>
<dbReference type="GeneID" id="78777697"/>
<dbReference type="AlphaFoldDB" id="A0A2P4WK99"/>
<evidence type="ECO:0000313" key="1">
    <source>
        <dbReference type="EMBL" id="KAF1747177.1"/>
    </source>
</evidence>
<protein>
    <submittedName>
        <fullName evidence="1">Uncharacterized protein</fullName>
    </submittedName>
</protein>
<dbReference type="CTD" id="78777697"/>
<proteinExistence type="predicted"/>
<dbReference type="KEGG" id="crq:GCK72_023638"/>
<evidence type="ECO:0000313" key="2">
    <source>
        <dbReference type="Proteomes" id="UP000483820"/>
    </source>
</evidence>
<name>A0A2P4WK99_CAERE</name>
<dbReference type="RefSeq" id="XP_053579052.1">
    <property type="nucleotide sequence ID" value="XM_053735486.1"/>
</dbReference>
<comment type="caution">
    <text evidence="1">The sequence shown here is derived from an EMBL/GenBank/DDBJ whole genome shotgun (WGS) entry which is preliminary data.</text>
</comment>